<dbReference type="Pfam" id="PF13411">
    <property type="entry name" value="MerR_1"/>
    <property type="match status" value="1"/>
</dbReference>
<dbReference type="Proteomes" id="UP001365781">
    <property type="component" value="Unassembled WGS sequence"/>
</dbReference>
<dbReference type="PANTHER" id="PTHR30204">
    <property type="entry name" value="REDOX-CYCLING DRUG-SENSING TRANSCRIPTIONAL ACTIVATOR SOXR"/>
    <property type="match status" value="1"/>
</dbReference>
<keyword evidence="1" id="KW-0238">DNA-binding</keyword>
<dbReference type="NCBIfam" id="TIGR03083">
    <property type="entry name" value="maleylpyruvate isomerase family mycothiol-dependent enzyme"/>
    <property type="match status" value="1"/>
</dbReference>
<dbReference type="InterPro" id="IPR000551">
    <property type="entry name" value="MerR-type_HTH_dom"/>
</dbReference>
<name>A0ABU8GGC3_9ACTN</name>
<dbReference type="Pfam" id="PF11716">
    <property type="entry name" value="MDMPI_N"/>
    <property type="match status" value="1"/>
</dbReference>
<dbReference type="EMBL" id="JBBAYM010000016">
    <property type="protein sequence ID" value="MEI5612237.1"/>
    <property type="molecule type" value="Genomic_DNA"/>
</dbReference>
<reference evidence="4 5" key="1">
    <citation type="submission" date="2024-03" db="EMBL/GenBank/DDBJ databases">
        <title>First Report of Pectobacterium brasiliscabiei causing potato scab in china.</title>
        <authorList>
            <person name="Handique U."/>
        </authorList>
    </citation>
    <scope>NUCLEOTIDE SEQUENCE [LARGE SCALE GENOMIC DNA]</scope>
    <source>
        <strain evidence="4 5">ZRIMU1503</strain>
    </source>
</reference>
<evidence type="ECO:0000259" key="3">
    <source>
        <dbReference type="PROSITE" id="PS50937"/>
    </source>
</evidence>
<gene>
    <name evidence="4" type="ORF">WB403_24055</name>
</gene>
<dbReference type="InterPro" id="IPR024344">
    <property type="entry name" value="MDMPI_metal-binding"/>
</dbReference>
<dbReference type="InterPro" id="IPR009061">
    <property type="entry name" value="DNA-bd_dom_put_sf"/>
</dbReference>
<evidence type="ECO:0000256" key="1">
    <source>
        <dbReference type="ARBA" id="ARBA00023125"/>
    </source>
</evidence>
<evidence type="ECO:0000313" key="5">
    <source>
        <dbReference type="Proteomes" id="UP001365781"/>
    </source>
</evidence>
<dbReference type="PROSITE" id="PS50937">
    <property type="entry name" value="HTH_MERR_2"/>
    <property type="match status" value="1"/>
</dbReference>
<feature type="domain" description="HTH merR-type" evidence="3">
    <location>
        <begin position="26"/>
        <end position="95"/>
    </location>
</feature>
<feature type="compositionally biased region" description="Low complexity" evidence="2">
    <location>
        <begin position="1"/>
        <end position="15"/>
    </location>
</feature>
<keyword evidence="5" id="KW-1185">Reference proteome</keyword>
<dbReference type="SUPFAM" id="SSF109854">
    <property type="entry name" value="DinB/YfiT-like putative metalloenzymes"/>
    <property type="match status" value="1"/>
</dbReference>
<dbReference type="SMART" id="SM00422">
    <property type="entry name" value="HTH_MERR"/>
    <property type="match status" value="1"/>
</dbReference>
<dbReference type="PANTHER" id="PTHR30204:SF93">
    <property type="entry name" value="HTH MERR-TYPE DOMAIN-CONTAINING PROTEIN"/>
    <property type="match status" value="1"/>
</dbReference>
<accession>A0ABU8GGC3</accession>
<dbReference type="InterPro" id="IPR017520">
    <property type="entry name" value="CHP03086"/>
</dbReference>
<dbReference type="InterPro" id="IPR034660">
    <property type="entry name" value="DinB/YfiT-like"/>
</dbReference>
<organism evidence="4 5">
    <name type="scientific">Streptomyces brasiliscabiei</name>
    <dbReference type="NCBI Taxonomy" id="2736302"/>
    <lineage>
        <taxon>Bacteria</taxon>
        <taxon>Bacillati</taxon>
        <taxon>Actinomycetota</taxon>
        <taxon>Actinomycetes</taxon>
        <taxon>Kitasatosporales</taxon>
        <taxon>Streptomycetaceae</taxon>
        <taxon>Streptomyces</taxon>
    </lineage>
</organism>
<proteinExistence type="predicted"/>
<dbReference type="InterPro" id="IPR047057">
    <property type="entry name" value="MerR_fam"/>
</dbReference>
<dbReference type="RefSeq" id="WP_336541622.1">
    <property type="nucleotide sequence ID" value="NZ_JBBAYL010000007.1"/>
</dbReference>
<evidence type="ECO:0000256" key="2">
    <source>
        <dbReference type="SAM" id="MobiDB-lite"/>
    </source>
</evidence>
<dbReference type="Gene3D" id="1.20.120.450">
    <property type="entry name" value="dinb family like domain"/>
    <property type="match status" value="1"/>
</dbReference>
<dbReference type="NCBIfam" id="TIGR03086">
    <property type="entry name" value="TIGR03086 family metal-binding protein"/>
    <property type="match status" value="1"/>
</dbReference>
<dbReference type="CDD" id="cd00592">
    <property type="entry name" value="HTH_MerR-like"/>
    <property type="match status" value="1"/>
</dbReference>
<comment type="caution">
    <text evidence="4">The sequence shown here is derived from an EMBL/GenBank/DDBJ whole genome shotgun (WGS) entry which is preliminary data.</text>
</comment>
<feature type="region of interest" description="Disordered" evidence="2">
    <location>
        <begin position="1"/>
        <end position="20"/>
    </location>
</feature>
<dbReference type="SUPFAM" id="SSF46955">
    <property type="entry name" value="Putative DNA-binding domain"/>
    <property type="match status" value="1"/>
</dbReference>
<protein>
    <submittedName>
        <fullName evidence="4">TIGR03086 family metal-binding protein</fullName>
    </submittedName>
</protein>
<evidence type="ECO:0000313" key="4">
    <source>
        <dbReference type="EMBL" id="MEI5612237.1"/>
    </source>
</evidence>
<dbReference type="InterPro" id="IPR017517">
    <property type="entry name" value="Maleyloyr_isom"/>
</dbReference>
<dbReference type="Gene3D" id="1.10.1660.10">
    <property type="match status" value="1"/>
</dbReference>
<sequence>MHMYTHPPTPTYTHAHMGRDDASRPTWSIGAVARQTGLPVKVVRHWSDAGIVVPVGRTSGGYRRFDATGVARLHLARTLRDLGLGLGDIRAALDREGGLAEVAVAQVEALEARIRRLRTDQAVLRTITRRTTHEGLTLMTRHARMSPDERRTLVHEFLTDTLGDLDVPHFREGLLAAGSDLPDDPTDEQVEAWLELGELVADGELRPAVRRLAEYAARQGKAGGQGQGPGEQDATVAEEMRALTDTWTARVRAAIRAGTAADSPAADRVVADVVAAWLPSRANTAPATVTADGIEARRLLHEQLTTAAEPAVERFWQLLCVLGGRPAPAGITGEGQWLTTALRANPAPGARDARLEALYADGTDPWPGGVLDAFTRVQDTVGGLVRATAPDRFGLPTPCEAWTVRDLLDHLVWENIIWGGLAQGTPPTGGHTEDHLGDDHLAAFETAAARARDAFRQPGMLDRSFGPAPGRRVVEQLLVELLVHGWDLATALGRDRDLEPDIARAALPVVREIYGDLPRTVGGSIAPAHPAPEGAPALDHVAAFLGRRVPRQ</sequence>